<evidence type="ECO:0000256" key="2">
    <source>
        <dbReference type="ARBA" id="ARBA00004370"/>
    </source>
</evidence>
<sequence length="276" mass="32006">MKKVGKDIDKVIEKIITQHEHRAREQQGRHDHKDFLDVLLSLMDQPMNPQDQHAYILDRTNIKAILLDMMVAAFDTSSGTIEWTFSELLKNPRVMKNLQQELERVIGMDQMVEEKDLKKLNYLDMVVKESYRLHPVAPFLVPRESMEDVTIEGYFIPKKSRIIVNTWAIGRDPNVWSENVEEFYPERFIDNNVVDLYGHDFRLLPFGSGRRGCPGINLGLVIVRLILAQLVHCFTWELPSGVETKDIDMTETFGLSMVRANHLLAKPTFRLLDKAM</sequence>
<evidence type="ECO:0000256" key="5">
    <source>
        <dbReference type="ARBA" id="ARBA00022723"/>
    </source>
</evidence>
<dbReference type="Proteomes" id="UP001187192">
    <property type="component" value="Unassembled WGS sequence"/>
</dbReference>
<evidence type="ECO:0000256" key="8">
    <source>
        <dbReference type="ARBA" id="ARBA00023033"/>
    </source>
</evidence>
<dbReference type="InterPro" id="IPR036396">
    <property type="entry name" value="Cyt_P450_sf"/>
</dbReference>
<keyword evidence="9" id="KW-0472">Membrane</keyword>
<proteinExistence type="inferred from homology"/>
<accession>A0AA88APL2</accession>
<dbReference type="GO" id="GO:0016020">
    <property type="term" value="C:membrane"/>
    <property type="evidence" value="ECO:0007669"/>
    <property type="project" value="UniProtKB-SubCell"/>
</dbReference>
<dbReference type="PRINTS" id="PR00385">
    <property type="entry name" value="P450"/>
</dbReference>
<comment type="cofactor">
    <cofactor evidence="1 10">
        <name>heme</name>
        <dbReference type="ChEBI" id="CHEBI:30413"/>
    </cofactor>
</comment>
<gene>
    <name evidence="12" type="ORF">TIFTF001_025796</name>
</gene>
<evidence type="ECO:0000256" key="3">
    <source>
        <dbReference type="ARBA" id="ARBA00010617"/>
    </source>
</evidence>
<dbReference type="PROSITE" id="PS00086">
    <property type="entry name" value="CYTOCHROME_P450"/>
    <property type="match status" value="1"/>
</dbReference>
<keyword evidence="6 11" id="KW-0560">Oxidoreductase</keyword>
<dbReference type="Pfam" id="PF00067">
    <property type="entry name" value="p450"/>
    <property type="match status" value="1"/>
</dbReference>
<evidence type="ECO:0000256" key="4">
    <source>
        <dbReference type="ARBA" id="ARBA00022617"/>
    </source>
</evidence>
<keyword evidence="13" id="KW-1185">Reference proteome</keyword>
<dbReference type="AlphaFoldDB" id="A0AA88APL2"/>
<evidence type="ECO:0000256" key="6">
    <source>
        <dbReference type="ARBA" id="ARBA00023002"/>
    </source>
</evidence>
<dbReference type="EMBL" id="BTGU01000065">
    <property type="protein sequence ID" value="GMN56690.1"/>
    <property type="molecule type" value="Genomic_DNA"/>
</dbReference>
<keyword evidence="5 10" id="KW-0479">Metal-binding</keyword>
<dbReference type="GO" id="GO:0005506">
    <property type="term" value="F:iron ion binding"/>
    <property type="evidence" value="ECO:0007669"/>
    <property type="project" value="InterPro"/>
</dbReference>
<comment type="subcellular location">
    <subcellularLocation>
        <location evidence="2">Membrane</location>
    </subcellularLocation>
</comment>
<feature type="binding site" description="axial binding residue" evidence="10">
    <location>
        <position position="213"/>
    </location>
    <ligand>
        <name>heme</name>
        <dbReference type="ChEBI" id="CHEBI:30413"/>
    </ligand>
    <ligandPart>
        <name>Fe</name>
        <dbReference type="ChEBI" id="CHEBI:18248"/>
    </ligandPart>
</feature>
<name>A0AA88APL2_FICCA</name>
<dbReference type="InterPro" id="IPR002401">
    <property type="entry name" value="Cyt_P450_E_grp-I"/>
</dbReference>
<dbReference type="GO" id="GO:0020037">
    <property type="term" value="F:heme binding"/>
    <property type="evidence" value="ECO:0007669"/>
    <property type="project" value="InterPro"/>
</dbReference>
<dbReference type="Gene3D" id="1.10.630.10">
    <property type="entry name" value="Cytochrome P450"/>
    <property type="match status" value="1"/>
</dbReference>
<evidence type="ECO:0000256" key="7">
    <source>
        <dbReference type="ARBA" id="ARBA00023004"/>
    </source>
</evidence>
<dbReference type="PANTHER" id="PTHR47943:SF9">
    <property type="entry name" value="CYTOCHROME P450"/>
    <property type="match status" value="1"/>
</dbReference>
<evidence type="ECO:0008006" key="14">
    <source>
        <dbReference type="Google" id="ProtNLM"/>
    </source>
</evidence>
<dbReference type="InterPro" id="IPR001128">
    <property type="entry name" value="Cyt_P450"/>
</dbReference>
<organism evidence="12 13">
    <name type="scientific">Ficus carica</name>
    <name type="common">Common fig</name>
    <dbReference type="NCBI Taxonomy" id="3494"/>
    <lineage>
        <taxon>Eukaryota</taxon>
        <taxon>Viridiplantae</taxon>
        <taxon>Streptophyta</taxon>
        <taxon>Embryophyta</taxon>
        <taxon>Tracheophyta</taxon>
        <taxon>Spermatophyta</taxon>
        <taxon>Magnoliopsida</taxon>
        <taxon>eudicotyledons</taxon>
        <taxon>Gunneridae</taxon>
        <taxon>Pentapetalae</taxon>
        <taxon>rosids</taxon>
        <taxon>fabids</taxon>
        <taxon>Rosales</taxon>
        <taxon>Moraceae</taxon>
        <taxon>Ficeae</taxon>
        <taxon>Ficus</taxon>
    </lineage>
</organism>
<reference evidence="12" key="1">
    <citation type="submission" date="2023-07" db="EMBL/GenBank/DDBJ databases">
        <title>draft genome sequence of fig (Ficus carica).</title>
        <authorList>
            <person name="Takahashi T."/>
            <person name="Nishimura K."/>
        </authorList>
    </citation>
    <scope>NUCLEOTIDE SEQUENCE</scope>
</reference>
<dbReference type="GO" id="GO:0016705">
    <property type="term" value="F:oxidoreductase activity, acting on paired donors, with incorporation or reduction of molecular oxygen"/>
    <property type="evidence" value="ECO:0007669"/>
    <property type="project" value="InterPro"/>
</dbReference>
<keyword evidence="8 11" id="KW-0503">Monooxygenase</keyword>
<evidence type="ECO:0000256" key="1">
    <source>
        <dbReference type="ARBA" id="ARBA00001971"/>
    </source>
</evidence>
<keyword evidence="4 10" id="KW-0349">Heme</keyword>
<evidence type="ECO:0000313" key="12">
    <source>
        <dbReference type="EMBL" id="GMN56690.1"/>
    </source>
</evidence>
<dbReference type="SUPFAM" id="SSF48264">
    <property type="entry name" value="Cytochrome P450"/>
    <property type="match status" value="1"/>
</dbReference>
<evidence type="ECO:0000313" key="13">
    <source>
        <dbReference type="Proteomes" id="UP001187192"/>
    </source>
</evidence>
<comment type="caution">
    <text evidence="12">The sequence shown here is derived from an EMBL/GenBank/DDBJ whole genome shotgun (WGS) entry which is preliminary data.</text>
</comment>
<evidence type="ECO:0000256" key="11">
    <source>
        <dbReference type="RuleBase" id="RU000461"/>
    </source>
</evidence>
<evidence type="ECO:0000256" key="10">
    <source>
        <dbReference type="PIRSR" id="PIRSR602401-1"/>
    </source>
</evidence>
<keyword evidence="7 10" id="KW-0408">Iron</keyword>
<comment type="similarity">
    <text evidence="3 11">Belongs to the cytochrome P450 family.</text>
</comment>
<dbReference type="GO" id="GO:0004497">
    <property type="term" value="F:monooxygenase activity"/>
    <property type="evidence" value="ECO:0007669"/>
    <property type="project" value="UniProtKB-KW"/>
</dbReference>
<protein>
    <recommendedName>
        <fullName evidence="14">Cytochrome P450</fullName>
    </recommendedName>
</protein>
<evidence type="ECO:0000256" key="9">
    <source>
        <dbReference type="ARBA" id="ARBA00023136"/>
    </source>
</evidence>
<dbReference type="InterPro" id="IPR017972">
    <property type="entry name" value="Cyt_P450_CS"/>
</dbReference>
<dbReference type="PANTHER" id="PTHR47943">
    <property type="entry name" value="CYTOCHROME P450 93A3-LIKE"/>
    <property type="match status" value="1"/>
</dbReference>
<dbReference type="PRINTS" id="PR00463">
    <property type="entry name" value="EP450I"/>
</dbReference>
<dbReference type="FunFam" id="1.10.630.10:FF:000204">
    <property type="entry name" value="Uncharacterized protein"/>
    <property type="match status" value="1"/>
</dbReference>